<dbReference type="InterPro" id="IPR000068">
    <property type="entry name" value="GPCR_3_Ca_sens_rcpt-rel"/>
</dbReference>
<dbReference type="SUPFAM" id="SSF53822">
    <property type="entry name" value="Periplasmic binding protein-like I"/>
    <property type="match status" value="1"/>
</dbReference>
<proteinExistence type="predicted"/>
<evidence type="ECO:0000256" key="4">
    <source>
        <dbReference type="ARBA" id="ARBA00023136"/>
    </source>
</evidence>
<keyword evidence="3" id="KW-1133">Transmembrane helix</keyword>
<sequence>EDLTGVENSFTDMSLMPIFYNVYKGVYAVAHALHDILNCNKTCHNDVQLEPLTILQHLQRIRFKTKEGDEVYFNENGDPTAKYEIINWQRKENGMLNFAAVGLYDASLPADKQLDVKIGSTVWAKNSLQ</sequence>
<dbReference type="PANTHER" id="PTHR24061:SF528">
    <property type="entry name" value="C-FAMILY ODORANT RECEPTOR OLFCD2-RELATED"/>
    <property type="match status" value="1"/>
</dbReference>
<dbReference type="InterPro" id="IPR028082">
    <property type="entry name" value="Peripla_BP_I"/>
</dbReference>
<feature type="non-terminal residue" evidence="6">
    <location>
        <position position="1"/>
    </location>
</feature>
<keyword evidence="4" id="KW-0472">Membrane</keyword>
<evidence type="ECO:0000259" key="5">
    <source>
        <dbReference type="Pfam" id="PF01094"/>
    </source>
</evidence>
<name>A0ABV0PEA2_9TELE</name>
<feature type="non-terminal residue" evidence="6">
    <location>
        <position position="129"/>
    </location>
</feature>
<keyword evidence="7" id="KW-1185">Reference proteome</keyword>
<keyword evidence="2" id="KW-0812">Transmembrane</keyword>
<dbReference type="InterPro" id="IPR001828">
    <property type="entry name" value="ANF_lig-bd_rcpt"/>
</dbReference>
<accession>A0ABV0PEA2</accession>
<dbReference type="Proteomes" id="UP001476798">
    <property type="component" value="Unassembled WGS sequence"/>
</dbReference>
<feature type="domain" description="Receptor ligand binding region" evidence="5">
    <location>
        <begin position="8"/>
        <end position="90"/>
    </location>
</feature>
<dbReference type="EMBL" id="JAHRIO010071091">
    <property type="protein sequence ID" value="MEQ2181802.1"/>
    <property type="molecule type" value="Genomic_DNA"/>
</dbReference>
<evidence type="ECO:0000256" key="2">
    <source>
        <dbReference type="ARBA" id="ARBA00022692"/>
    </source>
</evidence>
<evidence type="ECO:0000256" key="3">
    <source>
        <dbReference type="ARBA" id="ARBA00022989"/>
    </source>
</evidence>
<comment type="subcellular location">
    <subcellularLocation>
        <location evidence="1">Membrane</location>
    </subcellularLocation>
</comment>
<dbReference type="Gene3D" id="3.40.50.2300">
    <property type="match status" value="2"/>
</dbReference>
<dbReference type="PANTHER" id="PTHR24061">
    <property type="entry name" value="CALCIUM-SENSING RECEPTOR-RELATED"/>
    <property type="match status" value="1"/>
</dbReference>
<dbReference type="Pfam" id="PF01094">
    <property type="entry name" value="ANF_receptor"/>
    <property type="match status" value="1"/>
</dbReference>
<protein>
    <recommendedName>
        <fullName evidence="5">Receptor ligand binding region domain-containing protein</fullName>
    </recommendedName>
</protein>
<organism evidence="6 7">
    <name type="scientific">Goodea atripinnis</name>
    <dbReference type="NCBI Taxonomy" id="208336"/>
    <lineage>
        <taxon>Eukaryota</taxon>
        <taxon>Metazoa</taxon>
        <taxon>Chordata</taxon>
        <taxon>Craniata</taxon>
        <taxon>Vertebrata</taxon>
        <taxon>Euteleostomi</taxon>
        <taxon>Actinopterygii</taxon>
        <taxon>Neopterygii</taxon>
        <taxon>Teleostei</taxon>
        <taxon>Neoteleostei</taxon>
        <taxon>Acanthomorphata</taxon>
        <taxon>Ovalentaria</taxon>
        <taxon>Atherinomorphae</taxon>
        <taxon>Cyprinodontiformes</taxon>
        <taxon>Goodeidae</taxon>
        <taxon>Goodea</taxon>
    </lineage>
</organism>
<gene>
    <name evidence="6" type="ORF">GOODEAATRI_015286</name>
</gene>
<evidence type="ECO:0000256" key="1">
    <source>
        <dbReference type="ARBA" id="ARBA00004370"/>
    </source>
</evidence>
<evidence type="ECO:0000313" key="7">
    <source>
        <dbReference type="Proteomes" id="UP001476798"/>
    </source>
</evidence>
<reference evidence="6 7" key="1">
    <citation type="submission" date="2021-06" db="EMBL/GenBank/DDBJ databases">
        <authorList>
            <person name="Palmer J.M."/>
        </authorList>
    </citation>
    <scope>NUCLEOTIDE SEQUENCE [LARGE SCALE GENOMIC DNA]</scope>
    <source>
        <strain evidence="6 7">GA_2019</strain>
        <tissue evidence="6">Muscle</tissue>
    </source>
</reference>
<evidence type="ECO:0000313" key="6">
    <source>
        <dbReference type="EMBL" id="MEQ2181802.1"/>
    </source>
</evidence>
<comment type="caution">
    <text evidence="6">The sequence shown here is derived from an EMBL/GenBank/DDBJ whole genome shotgun (WGS) entry which is preliminary data.</text>
</comment>